<protein>
    <submittedName>
        <fullName evidence="1">Uncharacterized protein</fullName>
    </submittedName>
</protein>
<organism evidence="1 2">
    <name type="scientific">Austropuccinia psidii MF-1</name>
    <dbReference type="NCBI Taxonomy" id="1389203"/>
    <lineage>
        <taxon>Eukaryota</taxon>
        <taxon>Fungi</taxon>
        <taxon>Dikarya</taxon>
        <taxon>Basidiomycota</taxon>
        <taxon>Pucciniomycotina</taxon>
        <taxon>Pucciniomycetes</taxon>
        <taxon>Pucciniales</taxon>
        <taxon>Sphaerophragmiaceae</taxon>
        <taxon>Austropuccinia</taxon>
    </lineage>
</organism>
<sequence>EIICTMQIYHGEDSGTVEYIQKLVHRKNRIPVLPSDSIEFVVVNTQKKTSILFVDKRTGDPVEEKLGLMKPFSTFSKMRSVEAVPLLSPWRLHPNIGDTQERLPSTQFQFLLALPPHPTAPSGRKVHIPLKEMKSKYSNIFSNIFYLFKDLISRLK</sequence>
<comment type="caution">
    <text evidence="1">The sequence shown here is derived from an EMBL/GenBank/DDBJ whole genome shotgun (WGS) entry which is preliminary data.</text>
</comment>
<evidence type="ECO:0000313" key="2">
    <source>
        <dbReference type="Proteomes" id="UP000765509"/>
    </source>
</evidence>
<accession>A0A9Q3J5V9</accession>
<proteinExistence type="predicted"/>
<evidence type="ECO:0000313" key="1">
    <source>
        <dbReference type="EMBL" id="MBW0555992.1"/>
    </source>
</evidence>
<dbReference type="AlphaFoldDB" id="A0A9Q3J5V9"/>
<name>A0A9Q3J5V9_9BASI</name>
<gene>
    <name evidence="1" type="ORF">O181_095707</name>
</gene>
<dbReference type="EMBL" id="AVOT02063207">
    <property type="protein sequence ID" value="MBW0555992.1"/>
    <property type="molecule type" value="Genomic_DNA"/>
</dbReference>
<dbReference type="Proteomes" id="UP000765509">
    <property type="component" value="Unassembled WGS sequence"/>
</dbReference>
<keyword evidence="2" id="KW-1185">Reference proteome</keyword>
<feature type="non-terminal residue" evidence="1">
    <location>
        <position position="1"/>
    </location>
</feature>
<reference evidence="1" key="1">
    <citation type="submission" date="2021-03" db="EMBL/GenBank/DDBJ databases">
        <title>Draft genome sequence of rust myrtle Austropuccinia psidii MF-1, a brazilian biotype.</title>
        <authorList>
            <person name="Quecine M.C."/>
            <person name="Pachon D.M.R."/>
            <person name="Bonatelli M.L."/>
            <person name="Correr F.H."/>
            <person name="Franceschini L.M."/>
            <person name="Leite T.F."/>
            <person name="Margarido G.R.A."/>
            <person name="Almeida C.A."/>
            <person name="Ferrarezi J.A."/>
            <person name="Labate C.A."/>
        </authorList>
    </citation>
    <scope>NUCLEOTIDE SEQUENCE</scope>
    <source>
        <strain evidence="1">MF-1</strain>
    </source>
</reference>